<sequence>MSVLILHRNPLEPFPYDRWLHDYPGDIVVLADRSRFAPGGEPVPVDDRNFSRLEVLDRFDTDVVVKRGLDLCGEFGVTHVIAHHEADVDAAAQIREHLGLDGPWTADVLPFRDKALMKQRVRRAGLDVAPYVLARDAGQAREFIAAQGLPVVLKDRAGYNAIGLHILRDEPATTRALAAAYAGGERDDLLLERFVPGRMCHVDGLVVGGRTVLAWPAQYQYDLASFGSDPGARIDLTFEPGDPLTARLLDFAERTRAALTDAGSRLTDHGFHAEIFHTPDDRLVLCEMASRPAGAKIREVFEALFAMNLGEYATRAQLGLPLPGLGAGAPPAPRTMAGQVLMMKRPGRVRSVPSPPPEPWVHRFWRYAEPGQVIPPAAGSSDFLLAAVGTAPTREGCLRRLRALGDRFTAQTVIEEPA</sequence>
<dbReference type="Gene3D" id="3.40.50.20">
    <property type="match status" value="1"/>
</dbReference>
<evidence type="ECO:0000259" key="5">
    <source>
        <dbReference type="PROSITE" id="PS50975"/>
    </source>
</evidence>
<keyword evidence="7" id="KW-1185">Reference proteome</keyword>
<evidence type="ECO:0000313" key="7">
    <source>
        <dbReference type="Proteomes" id="UP000647172"/>
    </source>
</evidence>
<dbReference type="EMBL" id="BOMQ01000031">
    <property type="protein sequence ID" value="GIE49205.1"/>
    <property type="molecule type" value="Genomic_DNA"/>
</dbReference>
<organism evidence="6 7">
    <name type="scientific">Actinoplanes nipponensis</name>
    <dbReference type="NCBI Taxonomy" id="135950"/>
    <lineage>
        <taxon>Bacteria</taxon>
        <taxon>Bacillati</taxon>
        <taxon>Actinomycetota</taxon>
        <taxon>Actinomycetes</taxon>
        <taxon>Micromonosporales</taxon>
        <taxon>Micromonosporaceae</taxon>
        <taxon>Actinoplanes</taxon>
    </lineage>
</organism>
<evidence type="ECO:0000256" key="2">
    <source>
        <dbReference type="ARBA" id="ARBA00022741"/>
    </source>
</evidence>
<dbReference type="PANTHER" id="PTHR43585">
    <property type="entry name" value="FUMIPYRROLE BIOSYNTHESIS PROTEIN C"/>
    <property type="match status" value="1"/>
</dbReference>
<reference evidence="6" key="1">
    <citation type="submission" date="2021-01" db="EMBL/GenBank/DDBJ databases">
        <title>Whole genome shotgun sequence of Actinoplanes nipponensis NBRC 14063.</title>
        <authorList>
            <person name="Komaki H."/>
            <person name="Tamura T."/>
        </authorList>
    </citation>
    <scope>NUCLEOTIDE SEQUENCE</scope>
    <source>
        <strain evidence="6">NBRC 14063</strain>
    </source>
</reference>
<dbReference type="AlphaFoldDB" id="A0A919MTK3"/>
<dbReference type="Proteomes" id="UP000647172">
    <property type="component" value="Unassembled WGS sequence"/>
</dbReference>
<dbReference type="PANTHER" id="PTHR43585:SF2">
    <property type="entry name" value="ATP-GRASP ENZYME FSQD"/>
    <property type="match status" value="1"/>
</dbReference>
<evidence type="ECO:0000313" key="6">
    <source>
        <dbReference type="EMBL" id="GIE49205.1"/>
    </source>
</evidence>
<feature type="domain" description="ATP-grasp" evidence="5">
    <location>
        <begin position="118"/>
        <end position="318"/>
    </location>
</feature>
<dbReference type="InterPro" id="IPR052032">
    <property type="entry name" value="ATP-dep_AA_Ligase"/>
</dbReference>
<gene>
    <name evidence="6" type="ORF">Ani05nite_27390</name>
</gene>
<dbReference type="GO" id="GO:0016874">
    <property type="term" value="F:ligase activity"/>
    <property type="evidence" value="ECO:0007669"/>
    <property type="project" value="UniProtKB-KW"/>
</dbReference>
<keyword evidence="3 4" id="KW-0067">ATP-binding</keyword>
<evidence type="ECO:0000256" key="3">
    <source>
        <dbReference type="ARBA" id="ARBA00022840"/>
    </source>
</evidence>
<protein>
    <recommendedName>
        <fullName evidence="5">ATP-grasp domain-containing protein</fullName>
    </recommendedName>
</protein>
<name>A0A919MTK3_9ACTN</name>
<dbReference type="Gene3D" id="3.30.470.20">
    <property type="entry name" value="ATP-grasp fold, B domain"/>
    <property type="match status" value="1"/>
</dbReference>
<dbReference type="GO" id="GO:0046872">
    <property type="term" value="F:metal ion binding"/>
    <property type="evidence" value="ECO:0007669"/>
    <property type="project" value="InterPro"/>
</dbReference>
<dbReference type="GO" id="GO:0005524">
    <property type="term" value="F:ATP binding"/>
    <property type="evidence" value="ECO:0007669"/>
    <property type="project" value="UniProtKB-UniRule"/>
</dbReference>
<dbReference type="InterPro" id="IPR011761">
    <property type="entry name" value="ATP-grasp"/>
</dbReference>
<evidence type="ECO:0000256" key="4">
    <source>
        <dbReference type="PROSITE-ProRule" id="PRU00409"/>
    </source>
</evidence>
<keyword evidence="2 4" id="KW-0547">Nucleotide-binding</keyword>
<keyword evidence="1" id="KW-0436">Ligase</keyword>
<dbReference type="PROSITE" id="PS50975">
    <property type="entry name" value="ATP_GRASP"/>
    <property type="match status" value="1"/>
</dbReference>
<evidence type="ECO:0000256" key="1">
    <source>
        <dbReference type="ARBA" id="ARBA00022598"/>
    </source>
</evidence>
<comment type="caution">
    <text evidence="6">The sequence shown here is derived from an EMBL/GenBank/DDBJ whole genome shotgun (WGS) entry which is preliminary data.</text>
</comment>
<dbReference type="RefSeq" id="WP_203768432.1">
    <property type="nucleotide sequence ID" value="NZ_BOMQ01000031.1"/>
</dbReference>
<proteinExistence type="predicted"/>
<accession>A0A919MTK3</accession>
<dbReference type="SUPFAM" id="SSF56059">
    <property type="entry name" value="Glutathione synthetase ATP-binding domain-like"/>
    <property type="match status" value="1"/>
</dbReference>